<evidence type="ECO:0000313" key="3">
    <source>
        <dbReference type="Proteomes" id="UP000306544"/>
    </source>
</evidence>
<proteinExistence type="predicted"/>
<sequence length="409" mass="44176">MSDAPRPHDSHQADPGHPAPPAAPPLNIERPGDALALVQHTFGRLPADSLVIIGFRAGITGGHLRVDLASVRQRPEQMGEQCAEWIAGPAAEPVPNAAMALIFDTAPAVSDAADRYMPMLRALQAGLLERAEAPLVQVWHIEQGYIRDYHTGADKRSGGPSGEHAESALNQTLQRIPSLETTRARSPQEALTRFLAPNPLAAAEQQTRVRQHQAPPPTRGEAVIALWEAALGRSLREGTTHHAADAGWIHHSPEQAAALLRTLEDPDHVELLMALTVTNVEAVGRIHQRGKADPGAGALIDAAWGVAGAPPQWPRVESLVALLRQLLPYAQQLQRAQLLGLRAWVEWLRGSGSTASAFAETVREQHPELWRSTTAPPLARSVLACISALGVCPWAQDKASSYSWWSSRQ</sequence>
<dbReference type="EMBL" id="VAWA01000002">
    <property type="protein sequence ID" value="TLP79526.1"/>
    <property type="molecule type" value="Genomic_DNA"/>
</dbReference>
<name>A0A5R9ANQ0_9MICC</name>
<reference evidence="2 3" key="1">
    <citation type="submission" date="2019-05" db="EMBL/GenBank/DDBJ databases">
        <title>Nesterenkonia sp. GY239, isolated from the Southern Atlantic Ocean.</title>
        <authorList>
            <person name="Zhang G."/>
        </authorList>
    </citation>
    <scope>NUCLEOTIDE SEQUENCE [LARGE SCALE GENOMIC DNA]</scope>
    <source>
        <strain evidence="2 3">GY239</strain>
    </source>
</reference>
<dbReference type="Pfam" id="PF13830">
    <property type="entry name" value="DUF4192"/>
    <property type="match status" value="1"/>
</dbReference>
<evidence type="ECO:0000256" key="1">
    <source>
        <dbReference type="SAM" id="MobiDB-lite"/>
    </source>
</evidence>
<evidence type="ECO:0000313" key="2">
    <source>
        <dbReference type="EMBL" id="TLP79526.1"/>
    </source>
</evidence>
<feature type="compositionally biased region" description="Basic and acidic residues" evidence="1">
    <location>
        <begin position="1"/>
        <end position="14"/>
    </location>
</feature>
<dbReference type="Proteomes" id="UP000306544">
    <property type="component" value="Unassembled WGS sequence"/>
</dbReference>
<dbReference type="AlphaFoldDB" id="A0A5R9ANQ0"/>
<dbReference type="InterPro" id="IPR025447">
    <property type="entry name" value="DUF4192"/>
</dbReference>
<dbReference type="RefSeq" id="WP_138169287.1">
    <property type="nucleotide sequence ID" value="NZ_VAWA01000002.1"/>
</dbReference>
<organism evidence="2 3">
    <name type="scientific">Nesterenkonia sphaerica</name>
    <dbReference type="NCBI Taxonomy" id="1804988"/>
    <lineage>
        <taxon>Bacteria</taxon>
        <taxon>Bacillati</taxon>
        <taxon>Actinomycetota</taxon>
        <taxon>Actinomycetes</taxon>
        <taxon>Micrococcales</taxon>
        <taxon>Micrococcaceae</taxon>
        <taxon>Nesterenkonia</taxon>
    </lineage>
</organism>
<feature type="region of interest" description="Disordered" evidence="1">
    <location>
        <begin position="1"/>
        <end position="29"/>
    </location>
</feature>
<protein>
    <submittedName>
        <fullName evidence="2">DUF4192 family protein</fullName>
    </submittedName>
</protein>
<dbReference type="OrthoDB" id="4954868at2"/>
<keyword evidence="3" id="KW-1185">Reference proteome</keyword>
<accession>A0A5R9ANQ0</accession>
<gene>
    <name evidence="2" type="ORF">FEF27_02755</name>
</gene>
<comment type="caution">
    <text evidence="2">The sequence shown here is derived from an EMBL/GenBank/DDBJ whole genome shotgun (WGS) entry which is preliminary data.</text>
</comment>